<dbReference type="PROSITE" id="PS50893">
    <property type="entry name" value="ABC_TRANSPORTER_2"/>
    <property type="match status" value="1"/>
</dbReference>
<evidence type="ECO:0000256" key="6">
    <source>
        <dbReference type="ARBA" id="ARBA00022840"/>
    </source>
</evidence>
<evidence type="ECO:0000313" key="11">
    <source>
        <dbReference type="EMBL" id="CAG2194902.1"/>
    </source>
</evidence>
<evidence type="ECO:0000256" key="9">
    <source>
        <dbReference type="SAM" id="Phobius"/>
    </source>
</evidence>
<dbReference type="CDD" id="cd03213">
    <property type="entry name" value="ABCG_EPDR"/>
    <property type="match status" value="1"/>
</dbReference>
<feature type="transmembrane region" description="Helical" evidence="9">
    <location>
        <begin position="393"/>
        <end position="414"/>
    </location>
</feature>
<dbReference type="GO" id="GO:0008514">
    <property type="term" value="F:organic anion transmembrane transporter activity"/>
    <property type="evidence" value="ECO:0007669"/>
    <property type="project" value="UniProtKB-ARBA"/>
</dbReference>
<reference evidence="11" key="1">
    <citation type="submission" date="2021-03" db="EMBL/GenBank/DDBJ databases">
        <authorList>
            <person name="Bekaert M."/>
        </authorList>
    </citation>
    <scope>NUCLEOTIDE SEQUENCE</scope>
</reference>
<evidence type="ECO:0000256" key="2">
    <source>
        <dbReference type="ARBA" id="ARBA00005814"/>
    </source>
</evidence>
<comment type="caution">
    <text evidence="11">The sequence shown here is derived from an EMBL/GenBank/DDBJ whole genome shotgun (WGS) entry which is preliminary data.</text>
</comment>
<dbReference type="InterPro" id="IPR003439">
    <property type="entry name" value="ABC_transporter-like_ATP-bd"/>
</dbReference>
<dbReference type="GO" id="GO:0016324">
    <property type="term" value="C:apical plasma membrane"/>
    <property type="evidence" value="ECO:0007669"/>
    <property type="project" value="UniProtKB-ARBA"/>
</dbReference>
<keyword evidence="5" id="KW-0547">Nucleotide-binding</keyword>
<dbReference type="GO" id="GO:0140359">
    <property type="term" value="F:ABC-type transporter activity"/>
    <property type="evidence" value="ECO:0007669"/>
    <property type="project" value="InterPro"/>
</dbReference>
<gene>
    <name evidence="11" type="ORF">MEDL_9840</name>
</gene>
<dbReference type="InterPro" id="IPR003593">
    <property type="entry name" value="AAA+_ATPase"/>
</dbReference>
<feature type="transmembrane region" description="Helical" evidence="9">
    <location>
        <begin position="364"/>
        <end position="381"/>
    </location>
</feature>
<evidence type="ECO:0000256" key="4">
    <source>
        <dbReference type="ARBA" id="ARBA00022692"/>
    </source>
</evidence>
<evidence type="ECO:0000256" key="8">
    <source>
        <dbReference type="ARBA" id="ARBA00023136"/>
    </source>
</evidence>
<evidence type="ECO:0000313" key="12">
    <source>
        <dbReference type="Proteomes" id="UP000683360"/>
    </source>
</evidence>
<dbReference type="AlphaFoldDB" id="A0A8S3QHJ6"/>
<sequence length="584" mass="66288">MKTKSCVVNPVFINDCNTARVKIRVKEFEHKQSTTITCHDIRYRVDVKTKLCPRNIESKDILKGIHGVFMPGMNAILGPTGCGKSTLLDVLAGRKEPLRVSGDLLFNGSPPPENFKCMVGYVVQDDVVMGGLTVRENFAFSAALRLPTHITKADIHEKIQNVISELGLKSCADTKVGNELCRGISGGERKRTNIGMELIISPHVLFLDEPTTGLDANTAHSVMQLLKSLSKNGTTVVFSIHQPRFSIFKLFDSLMLLSLGECVYHGPARESLDYFRSIGYIIEEHNNPPDFFLDVINGATVNIKDKNIGDVHQTIVSSFRKSKLNSRMQNLMKPILYQYRQALDTNTLKISPKVDYKTNFVKQWFVLIIFGLIVGAIYWRMERDCESGIQNRVGAFFFILMNIVFSSLSAVELFIKERSIFIHENLSGFYRVSAYFFSKIICDSLSMRLIPVFLFSVITYFMLGLTVDTEKFFLYALTLFMVAMTGTSIAFFFSACVTDFGMANVWIAVTYVLMMALQIIELKDMTLRNGKVLCPNTGNRYLRRQDVAYETKWDFWQNIVALFSMSVLLFIGTYVQLRRMKKIR</sequence>
<organism evidence="11 12">
    <name type="scientific">Mytilus edulis</name>
    <name type="common">Blue mussel</name>
    <dbReference type="NCBI Taxonomy" id="6550"/>
    <lineage>
        <taxon>Eukaryota</taxon>
        <taxon>Metazoa</taxon>
        <taxon>Spiralia</taxon>
        <taxon>Lophotrochozoa</taxon>
        <taxon>Mollusca</taxon>
        <taxon>Bivalvia</taxon>
        <taxon>Autobranchia</taxon>
        <taxon>Pteriomorphia</taxon>
        <taxon>Mytilida</taxon>
        <taxon>Mytiloidea</taxon>
        <taxon>Mytilidae</taxon>
        <taxon>Mytilinae</taxon>
        <taxon>Mytilus</taxon>
    </lineage>
</organism>
<dbReference type="InterPro" id="IPR027417">
    <property type="entry name" value="P-loop_NTPase"/>
</dbReference>
<keyword evidence="12" id="KW-1185">Reference proteome</keyword>
<dbReference type="Pfam" id="PF19055">
    <property type="entry name" value="ABC2_membrane_7"/>
    <property type="match status" value="1"/>
</dbReference>
<protein>
    <submittedName>
        <fullName evidence="11">ABCG2</fullName>
    </submittedName>
</protein>
<comment type="similarity">
    <text evidence="2">Belongs to the ABC transporter superfamily. ABCG family. Eye pigment precursor importer (TC 3.A.1.204) subfamily.</text>
</comment>
<keyword evidence="8 9" id="KW-0472">Membrane</keyword>
<dbReference type="InterPro" id="IPR013525">
    <property type="entry name" value="ABC2_TM"/>
</dbReference>
<keyword evidence="3" id="KW-0813">Transport</keyword>
<dbReference type="PANTHER" id="PTHR48041:SF116">
    <property type="entry name" value="PROTEIN BROWN"/>
    <property type="match status" value="1"/>
</dbReference>
<comment type="subcellular location">
    <subcellularLocation>
        <location evidence="1">Membrane</location>
        <topology evidence="1">Multi-pass membrane protein</topology>
    </subcellularLocation>
</comment>
<dbReference type="InterPro" id="IPR043926">
    <property type="entry name" value="ABCG_dom"/>
</dbReference>
<dbReference type="Pfam" id="PF01061">
    <property type="entry name" value="ABC2_membrane"/>
    <property type="match status" value="1"/>
</dbReference>
<keyword evidence="7 9" id="KW-1133">Transmembrane helix</keyword>
<dbReference type="GO" id="GO:0016887">
    <property type="term" value="F:ATP hydrolysis activity"/>
    <property type="evidence" value="ECO:0007669"/>
    <property type="project" value="InterPro"/>
</dbReference>
<dbReference type="PANTHER" id="PTHR48041">
    <property type="entry name" value="ABC TRANSPORTER G FAMILY MEMBER 28"/>
    <property type="match status" value="1"/>
</dbReference>
<proteinExistence type="inferred from homology"/>
<dbReference type="SUPFAM" id="SSF52540">
    <property type="entry name" value="P-loop containing nucleoside triphosphate hydrolases"/>
    <property type="match status" value="1"/>
</dbReference>
<feature type="domain" description="ABC transporter" evidence="10">
    <location>
        <begin position="41"/>
        <end position="284"/>
    </location>
</feature>
<dbReference type="EMBL" id="CAJPWZ010000499">
    <property type="protein sequence ID" value="CAG2194902.1"/>
    <property type="molecule type" value="Genomic_DNA"/>
</dbReference>
<accession>A0A8S3QHJ6</accession>
<feature type="transmembrane region" description="Helical" evidence="9">
    <location>
        <begin position="449"/>
        <end position="467"/>
    </location>
</feature>
<evidence type="ECO:0000256" key="5">
    <source>
        <dbReference type="ARBA" id="ARBA00022741"/>
    </source>
</evidence>
<dbReference type="SMART" id="SM00382">
    <property type="entry name" value="AAA"/>
    <property type="match status" value="1"/>
</dbReference>
<feature type="transmembrane region" description="Helical" evidence="9">
    <location>
        <begin position="555"/>
        <end position="575"/>
    </location>
</feature>
<dbReference type="Proteomes" id="UP000683360">
    <property type="component" value="Unassembled WGS sequence"/>
</dbReference>
<evidence type="ECO:0000256" key="7">
    <source>
        <dbReference type="ARBA" id="ARBA00022989"/>
    </source>
</evidence>
<dbReference type="Pfam" id="PF00005">
    <property type="entry name" value="ABC_tran"/>
    <property type="match status" value="1"/>
</dbReference>
<evidence type="ECO:0000256" key="3">
    <source>
        <dbReference type="ARBA" id="ARBA00022448"/>
    </source>
</evidence>
<dbReference type="Gene3D" id="3.40.50.300">
    <property type="entry name" value="P-loop containing nucleotide triphosphate hydrolases"/>
    <property type="match status" value="1"/>
</dbReference>
<dbReference type="FunFam" id="3.40.50.300:FF:000622">
    <property type="entry name" value="ATP-binding cassette sub-family G member 2"/>
    <property type="match status" value="1"/>
</dbReference>
<keyword evidence="4 9" id="KW-0812">Transmembrane</keyword>
<keyword evidence="6" id="KW-0067">ATP-binding</keyword>
<dbReference type="InterPro" id="IPR050352">
    <property type="entry name" value="ABCG_transporters"/>
</dbReference>
<name>A0A8S3QHJ6_MYTED</name>
<feature type="transmembrane region" description="Helical" evidence="9">
    <location>
        <begin position="500"/>
        <end position="520"/>
    </location>
</feature>
<evidence type="ECO:0000256" key="1">
    <source>
        <dbReference type="ARBA" id="ARBA00004141"/>
    </source>
</evidence>
<dbReference type="GO" id="GO:0005524">
    <property type="term" value="F:ATP binding"/>
    <property type="evidence" value="ECO:0007669"/>
    <property type="project" value="UniProtKB-KW"/>
</dbReference>
<dbReference type="OrthoDB" id="66620at2759"/>
<dbReference type="GO" id="GO:0015562">
    <property type="term" value="F:efflux transmembrane transporter activity"/>
    <property type="evidence" value="ECO:0007669"/>
    <property type="project" value="UniProtKB-ARBA"/>
</dbReference>
<feature type="transmembrane region" description="Helical" evidence="9">
    <location>
        <begin position="473"/>
        <end position="493"/>
    </location>
</feature>
<evidence type="ECO:0000259" key="10">
    <source>
        <dbReference type="PROSITE" id="PS50893"/>
    </source>
</evidence>